<keyword evidence="1" id="KW-0472">Membrane</keyword>
<dbReference type="EMBL" id="CM017693">
    <property type="protein sequence ID" value="TYH14304.1"/>
    <property type="molecule type" value="Genomic_DNA"/>
</dbReference>
<organism evidence="2 3">
    <name type="scientific">Gossypium darwinii</name>
    <name type="common">Darwin's cotton</name>
    <name type="synonym">Gossypium barbadense var. darwinii</name>
    <dbReference type="NCBI Taxonomy" id="34276"/>
    <lineage>
        <taxon>Eukaryota</taxon>
        <taxon>Viridiplantae</taxon>
        <taxon>Streptophyta</taxon>
        <taxon>Embryophyta</taxon>
        <taxon>Tracheophyta</taxon>
        <taxon>Spermatophyta</taxon>
        <taxon>Magnoliopsida</taxon>
        <taxon>eudicotyledons</taxon>
        <taxon>Gunneridae</taxon>
        <taxon>Pentapetalae</taxon>
        <taxon>rosids</taxon>
        <taxon>malvids</taxon>
        <taxon>Malvales</taxon>
        <taxon>Malvaceae</taxon>
        <taxon>Malvoideae</taxon>
        <taxon>Gossypium</taxon>
    </lineage>
</organism>
<sequence length="109" mass="12522">MMMIKSKVGVIFVNKKEIQAFGIILVQFVILLLIPNVFLENFHFSRMGAHFLLINTIIITILNFLRRLRATLNALIVVSFAMKKFSNVKSLHVTIFSIANVWITKFKAL</sequence>
<keyword evidence="1" id="KW-0812">Transmembrane</keyword>
<accession>A0A5D2G822</accession>
<evidence type="ECO:0000313" key="2">
    <source>
        <dbReference type="EMBL" id="TYH14304.1"/>
    </source>
</evidence>
<keyword evidence="3" id="KW-1185">Reference proteome</keyword>
<name>A0A5D2G822_GOSDA</name>
<reference evidence="2 3" key="1">
    <citation type="submission" date="2019-06" db="EMBL/GenBank/DDBJ databases">
        <title>WGS assembly of Gossypium darwinii.</title>
        <authorList>
            <person name="Chen Z.J."/>
            <person name="Sreedasyam A."/>
            <person name="Ando A."/>
            <person name="Song Q."/>
            <person name="De L."/>
            <person name="Hulse-Kemp A."/>
            <person name="Ding M."/>
            <person name="Ye W."/>
            <person name="Kirkbride R."/>
            <person name="Jenkins J."/>
            <person name="Plott C."/>
            <person name="Lovell J."/>
            <person name="Lin Y.-M."/>
            <person name="Vaughn R."/>
            <person name="Liu B."/>
            <person name="Li W."/>
            <person name="Simpson S."/>
            <person name="Scheffler B."/>
            <person name="Saski C."/>
            <person name="Grover C."/>
            <person name="Hu G."/>
            <person name="Conover J."/>
            <person name="Carlson J."/>
            <person name="Shu S."/>
            <person name="Boston L."/>
            <person name="Williams M."/>
            <person name="Peterson D."/>
            <person name="Mcgee K."/>
            <person name="Jones D."/>
            <person name="Wendel J."/>
            <person name="Stelly D."/>
            <person name="Grimwood J."/>
            <person name="Schmutz J."/>
        </authorList>
    </citation>
    <scope>NUCLEOTIDE SEQUENCE [LARGE SCALE GENOMIC DNA]</scope>
    <source>
        <strain evidence="2">1808015.09</strain>
    </source>
</reference>
<evidence type="ECO:0000313" key="3">
    <source>
        <dbReference type="Proteomes" id="UP000323506"/>
    </source>
</evidence>
<dbReference type="AlphaFoldDB" id="A0A5D2G822"/>
<keyword evidence="1" id="KW-1133">Transmembrane helix</keyword>
<dbReference type="Proteomes" id="UP000323506">
    <property type="component" value="Chromosome A06"/>
</dbReference>
<feature type="transmembrane region" description="Helical" evidence="1">
    <location>
        <begin position="20"/>
        <end position="38"/>
    </location>
</feature>
<gene>
    <name evidence="2" type="ORF">ES288_A06G209300v1</name>
</gene>
<evidence type="ECO:0000256" key="1">
    <source>
        <dbReference type="SAM" id="Phobius"/>
    </source>
</evidence>
<protein>
    <submittedName>
        <fullName evidence="2">Uncharacterized protein</fullName>
    </submittedName>
</protein>
<feature type="transmembrane region" description="Helical" evidence="1">
    <location>
        <begin position="44"/>
        <end position="65"/>
    </location>
</feature>
<proteinExistence type="predicted"/>